<dbReference type="GO" id="GO:0008199">
    <property type="term" value="F:ferric iron binding"/>
    <property type="evidence" value="ECO:0007669"/>
    <property type="project" value="InterPro"/>
</dbReference>
<dbReference type="PROSITE" id="PS00923">
    <property type="entry name" value="ASP_GLU_RACEMASE_1"/>
    <property type="match status" value="1"/>
</dbReference>
<evidence type="ECO:0000256" key="9">
    <source>
        <dbReference type="SAM" id="Phobius"/>
    </source>
</evidence>
<dbReference type="NCBIfam" id="TIGR00067">
    <property type="entry name" value="glut_race"/>
    <property type="match status" value="1"/>
</dbReference>
<dbReference type="Pfam" id="PF01177">
    <property type="entry name" value="Asp_Glu_race"/>
    <property type="match status" value="1"/>
</dbReference>
<keyword evidence="7" id="KW-0413">Isomerase</keyword>
<keyword evidence="11" id="KW-1185">Reference proteome</keyword>
<evidence type="ECO:0000256" key="3">
    <source>
        <dbReference type="ARBA" id="ARBA00022434"/>
    </source>
</evidence>
<keyword evidence="9" id="KW-0472">Membrane</keyword>
<dbReference type="GO" id="GO:0006826">
    <property type="term" value="P:iron ion transport"/>
    <property type="evidence" value="ECO:0007669"/>
    <property type="project" value="InterPro"/>
</dbReference>
<keyword evidence="6" id="KW-0408">Iron</keyword>
<dbReference type="InterPro" id="IPR005134">
    <property type="entry name" value="UPF0114"/>
</dbReference>
<dbReference type="InterPro" id="IPR002024">
    <property type="entry name" value="Bacterioferritin"/>
</dbReference>
<keyword evidence="9" id="KW-0812">Transmembrane</keyword>
<dbReference type="InterPro" id="IPR012347">
    <property type="entry name" value="Ferritin-like"/>
</dbReference>
<protein>
    <recommendedName>
        <fullName evidence="2">glutamate racemase</fullName>
        <ecNumber evidence="2">5.1.1.3</ecNumber>
    </recommendedName>
</protein>
<dbReference type="GO" id="GO:0008360">
    <property type="term" value="P:regulation of cell shape"/>
    <property type="evidence" value="ECO:0007669"/>
    <property type="project" value="UniProtKB-KW"/>
</dbReference>
<keyword evidence="8" id="KW-0961">Cell wall biogenesis/degradation</keyword>
<evidence type="ECO:0000256" key="7">
    <source>
        <dbReference type="ARBA" id="ARBA00023235"/>
    </source>
</evidence>
<dbReference type="InterPro" id="IPR004391">
    <property type="entry name" value="Glu_race"/>
</dbReference>
<dbReference type="AlphaFoldDB" id="A0A9P6UNA1"/>
<sequence>MLAVLSLIDVVMISNLLIMVIIGGYETFVSKLGLENHPDEPEWLDHVNAGVLKCDLKLEYISQTTCKEAIAYCESVRDFASREIFVTILNDTEEHIDWLETQLELIGKLGLPNYLQISISPVAVSNRAHAPIGVFDSGVGGLSVLRAIHAALPAESLIYCADSYHAPYGGRDSAFIIERTLAISAWLIQQGAKALVVACNTATAQANHLLHQQFSIPIIGVEPGIKPAAHYSNSRVAGVLATASTLRSEKFQRLITAYAADCRFICQAGSGLVEAIERGDTDSAEVMALLEAYLMPMLAAGADTLVLGSTHFPFLETAIRRIAGDQLRLVETGEAIARQLARRLAAQQLCAPADAPATLRLCSTANGVHLQTLASQFLKTDQMAEHVSIPSDSLNAAVER</sequence>
<dbReference type="Pfam" id="PF03350">
    <property type="entry name" value="UPF0114"/>
    <property type="match status" value="1"/>
</dbReference>
<evidence type="ECO:0000256" key="2">
    <source>
        <dbReference type="ARBA" id="ARBA00013090"/>
    </source>
</evidence>
<dbReference type="InterPro" id="IPR018187">
    <property type="entry name" value="Asp/Glu_racemase_AS_1"/>
</dbReference>
<evidence type="ECO:0000256" key="5">
    <source>
        <dbReference type="ARBA" id="ARBA00022984"/>
    </source>
</evidence>
<dbReference type="InterPro" id="IPR001920">
    <property type="entry name" value="Asp/Glu_race"/>
</dbReference>
<evidence type="ECO:0000313" key="10">
    <source>
        <dbReference type="EMBL" id="KAG0312206.1"/>
    </source>
</evidence>
<dbReference type="Gene3D" id="3.40.50.1860">
    <property type="match status" value="2"/>
</dbReference>
<dbReference type="EC" id="5.1.1.3" evidence="2"/>
<keyword evidence="5" id="KW-0573">Peptidoglycan synthesis</keyword>
<dbReference type="Proteomes" id="UP000823405">
    <property type="component" value="Unassembled WGS sequence"/>
</dbReference>
<dbReference type="OrthoDB" id="5579389at2759"/>
<keyword evidence="9" id="KW-1133">Transmembrane helix</keyword>
<accession>A0A9P6UNA1</accession>
<comment type="caution">
    <text evidence="10">The sequence shown here is derived from an EMBL/GenBank/DDBJ whole genome shotgun (WGS) entry which is preliminary data.</text>
</comment>
<reference evidence="10" key="1">
    <citation type="journal article" date="2020" name="Fungal Divers.">
        <title>Resolving the Mortierellaceae phylogeny through synthesis of multi-gene phylogenetics and phylogenomics.</title>
        <authorList>
            <person name="Vandepol N."/>
            <person name="Liber J."/>
            <person name="Desiro A."/>
            <person name="Na H."/>
            <person name="Kennedy M."/>
            <person name="Barry K."/>
            <person name="Grigoriev I.V."/>
            <person name="Miller A.N."/>
            <person name="O'Donnell K."/>
            <person name="Stajich J.E."/>
            <person name="Bonito G."/>
        </authorList>
    </citation>
    <scope>NUCLEOTIDE SEQUENCE</scope>
    <source>
        <strain evidence="10">NVP60</strain>
    </source>
</reference>
<dbReference type="SUPFAM" id="SSF47240">
    <property type="entry name" value="Ferritin-like"/>
    <property type="match status" value="1"/>
</dbReference>
<feature type="transmembrane region" description="Helical" evidence="9">
    <location>
        <begin position="7"/>
        <end position="25"/>
    </location>
</feature>
<organism evidence="10 11">
    <name type="scientific">Linnemannia gamsii</name>
    <dbReference type="NCBI Taxonomy" id="64522"/>
    <lineage>
        <taxon>Eukaryota</taxon>
        <taxon>Fungi</taxon>
        <taxon>Fungi incertae sedis</taxon>
        <taxon>Mucoromycota</taxon>
        <taxon>Mortierellomycotina</taxon>
        <taxon>Mortierellomycetes</taxon>
        <taxon>Mortierellales</taxon>
        <taxon>Mortierellaceae</taxon>
        <taxon>Linnemannia</taxon>
    </lineage>
</organism>
<evidence type="ECO:0000256" key="1">
    <source>
        <dbReference type="ARBA" id="ARBA00001602"/>
    </source>
</evidence>
<evidence type="ECO:0000313" key="11">
    <source>
        <dbReference type="Proteomes" id="UP000823405"/>
    </source>
</evidence>
<dbReference type="GO" id="GO:0006879">
    <property type="term" value="P:intracellular iron ion homeostasis"/>
    <property type="evidence" value="ECO:0007669"/>
    <property type="project" value="UniProtKB-KW"/>
</dbReference>
<dbReference type="EMBL" id="JAAAIN010000636">
    <property type="protein sequence ID" value="KAG0312206.1"/>
    <property type="molecule type" value="Genomic_DNA"/>
</dbReference>
<comment type="catalytic activity">
    <reaction evidence="1">
        <text>L-glutamate = D-glutamate</text>
        <dbReference type="Rhea" id="RHEA:12813"/>
        <dbReference type="ChEBI" id="CHEBI:29985"/>
        <dbReference type="ChEBI" id="CHEBI:29986"/>
        <dbReference type="EC" id="5.1.1.3"/>
    </reaction>
</comment>
<dbReference type="InterPro" id="IPR015942">
    <property type="entry name" value="Asp/Glu/hydantoin_racemase"/>
</dbReference>
<dbReference type="PANTHER" id="PTHR21198">
    <property type="entry name" value="GLUTAMATE RACEMASE"/>
    <property type="match status" value="1"/>
</dbReference>
<dbReference type="GO" id="GO:0071555">
    <property type="term" value="P:cell wall organization"/>
    <property type="evidence" value="ECO:0007669"/>
    <property type="project" value="UniProtKB-KW"/>
</dbReference>
<dbReference type="HAMAP" id="MF_00258">
    <property type="entry name" value="Glu_racemase"/>
    <property type="match status" value="1"/>
</dbReference>
<dbReference type="SUPFAM" id="SSF53681">
    <property type="entry name" value="Aspartate/glutamate racemase"/>
    <property type="match status" value="2"/>
</dbReference>
<proteinExistence type="inferred from homology"/>
<keyword evidence="4" id="KW-0133">Cell shape</keyword>
<keyword evidence="3" id="KW-0409">Iron storage</keyword>
<gene>
    <name evidence="10" type="ORF">BGZ97_011373</name>
</gene>
<evidence type="ECO:0000256" key="6">
    <source>
        <dbReference type="ARBA" id="ARBA00023004"/>
    </source>
</evidence>
<dbReference type="PRINTS" id="PR00601">
    <property type="entry name" value="BACFERRITIN"/>
</dbReference>
<evidence type="ECO:0000256" key="8">
    <source>
        <dbReference type="ARBA" id="ARBA00023316"/>
    </source>
</evidence>
<dbReference type="InterPro" id="IPR009078">
    <property type="entry name" value="Ferritin-like_SF"/>
</dbReference>
<dbReference type="GO" id="GO:0008881">
    <property type="term" value="F:glutamate racemase activity"/>
    <property type="evidence" value="ECO:0007669"/>
    <property type="project" value="UniProtKB-EC"/>
</dbReference>
<name>A0A9P6UNA1_9FUNG</name>
<evidence type="ECO:0000256" key="4">
    <source>
        <dbReference type="ARBA" id="ARBA00022960"/>
    </source>
</evidence>
<dbReference type="Gene3D" id="1.20.1260.10">
    <property type="match status" value="1"/>
</dbReference>
<dbReference type="PANTHER" id="PTHR21198:SF2">
    <property type="entry name" value="GLUTAMATE RACEMASE"/>
    <property type="match status" value="1"/>
</dbReference>